<dbReference type="Proteomes" id="UP000604825">
    <property type="component" value="Unassembled WGS sequence"/>
</dbReference>
<comment type="caution">
    <text evidence="1">The sequence shown here is derived from an EMBL/GenBank/DDBJ whole genome shotgun (WGS) entry which is preliminary data.</text>
</comment>
<gene>
    <name evidence="1" type="ORF">NCGR_LOCUS7433</name>
</gene>
<dbReference type="AlphaFoldDB" id="A0A811MPB1"/>
<dbReference type="OrthoDB" id="635990at2759"/>
<protein>
    <recommendedName>
        <fullName evidence="3">F-box domain-containing protein</fullName>
    </recommendedName>
</protein>
<proteinExistence type="predicted"/>
<dbReference type="PANTHER" id="PTHR33207">
    <property type="entry name" value="F-BOX DOMAIN CONTAINING PROTEIN-RELATED"/>
    <property type="match status" value="1"/>
</dbReference>
<dbReference type="SUPFAM" id="SSF81383">
    <property type="entry name" value="F-box domain"/>
    <property type="match status" value="1"/>
</dbReference>
<accession>A0A811MPB1</accession>
<evidence type="ECO:0008006" key="3">
    <source>
        <dbReference type="Google" id="ProtNLM"/>
    </source>
</evidence>
<evidence type="ECO:0000313" key="2">
    <source>
        <dbReference type="Proteomes" id="UP000604825"/>
    </source>
</evidence>
<keyword evidence="2" id="KW-1185">Reference proteome</keyword>
<evidence type="ECO:0000313" key="1">
    <source>
        <dbReference type="EMBL" id="CAD6211471.1"/>
    </source>
</evidence>
<dbReference type="InterPro" id="IPR036047">
    <property type="entry name" value="F-box-like_dom_sf"/>
</dbReference>
<dbReference type="EMBL" id="CAJGYO010000002">
    <property type="protein sequence ID" value="CAD6211471.1"/>
    <property type="molecule type" value="Genomic_DNA"/>
</dbReference>
<sequence>MMKNKKKRKITSTASSPLPTTIDSLPDDVVADILLRLPSAAAICRAVFASEHWIRVATSSTFLRRLRDIHDYPLLLGHFVAPYGHRFFTPAHFHPAPLRSSESDGVLAAMVRRGDFFLTRIQVEGSGEHVLEDCRGGLLLFSDTRTLRVFDPMTHRVSIVDQLRRRGGRAADHRGRTLCLLPNGDDAGAFRVMSLQHGNGKKLARLEVYNSCTRAWRVLSGAGTDKIPTRSHMAQIYRGHYSPAMHAGDRTYWKYAVADSLLSLDTKTMTFSDMRLPPGVTRRSAYAVGETEDGTCCLVHVFKQVPLILERQVPLMQVWRFKLGDDDHKGNGAQMWELERQVPLILDSVSAYLSVDQVRAIVGGIVLLCVDNWSSYQHHIAFRLKSLKVEADFTCRGLARPFVIK</sequence>
<reference evidence="1" key="1">
    <citation type="submission" date="2020-10" db="EMBL/GenBank/DDBJ databases">
        <authorList>
            <person name="Han B."/>
            <person name="Lu T."/>
            <person name="Zhao Q."/>
            <person name="Huang X."/>
            <person name="Zhao Y."/>
        </authorList>
    </citation>
    <scope>NUCLEOTIDE SEQUENCE</scope>
</reference>
<name>A0A811MPB1_9POAL</name>
<organism evidence="1 2">
    <name type="scientific">Miscanthus lutarioriparius</name>
    <dbReference type="NCBI Taxonomy" id="422564"/>
    <lineage>
        <taxon>Eukaryota</taxon>
        <taxon>Viridiplantae</taxon>
        <taxon>Streptophyta</taxon>
        <taxon>Embryophyta</taxon>
        <taxon>Tracheophyta</taxon>
        <taxon>Spermatophyta</taxon>
        <taxon>Magnoliopsida</taxon>
        <taxon>Liliopsida</taxon>
        <taxon>Poales</taxon>
        <taxon>Poaceae</taxon>
        <taxon>PACMAD clade</taxon>
        <taxon>Panicoideae</taxon>
        <taxon>Andropogonodae</taxon>
        <taxon>Andropogoneae</taxon>
        <taxon>Saccharinae</taxon>
        <taxon>Miscanthus</taxon>
    </lineage>
</organism>